<organism evidence="2 3">
    <name type="scientific">Pendulispora rubella</name>
    <dbReference type="NCBI Taxonomy" id="2741070"/>
    <lineage>
        <taxon>Bacteria</taxon>
        <taxon>Pseudomonadati</taxon>
        <taxon>Myxococcota</taxon>
        <taxon>Myxococcia</taxon>
        <taxon>Myxococcales</taxon>
        <taxon>Sorangiineae</taxon>
        <taxon>Pendulisporaceae</taxon>
        <taxon>Pendulispora</taxon>
    </lineage>
</organism>
<evidence type="ECO:0000313" key="2">
    <source>
        <dbReference type="EMBL" id="WXB04015.1"/>
    </source>
</evidence>
<keyword evidence="3" id="KW-1185">Reference proteome</keyword>
<accession>A0ABZ2L115</accession>
<evidence type="ECO:0000256" key="1">
    <source>
        <dbReference type="SAM" id="MobiDB-lite"/>
    </source>
</evidence>
<feature type="region of interest" description="Disordered" evidence="1">
    <location>
        <begin position="30"/>
        <end position="49"/>
    </location>
</feature>
<dbReference type="RefSeq" id="WP_394833650.1">
    <property type="nucleotide sequence ID" value="NZ_CP089983.1"/>
</dbReference>
<name>A0ABZ2L115_9BACT</name>
<reference evidence="2" key="1">
    <citation type="submission" date="2021-12" db="EMBL/GenBank/DDBJ databases">
        <title>Discovery of the Pendulisporaceae a myxobacterial family with distinct sporulation behavior and unique specialized metabolism.</title>
        <authorList>
            <person name="Garcia R."/>
            <person name="Popoff A."/>
            <person name="Bader C.D."/>
            <person name="Loehr J."/>
            <person name="Walesch S."/>
            <person name="Walt C."/>
            <person name="Boldt J."/>
            <person name="Bunk B."/>
            <person name="Haeckl F.J.F.P.J."/>
            <person name="Gunesch A.P."/>
            <person name="Birkelbach J."/>
            <person name="Nuebel U."/>
            <person name="Pietschmann T."/>
            <person name="Bach T."/>
            <person name="Mueller R."/>
        </authorList>
    </citation>
    <scope>NUCLEOTIDE SEQUENCE</scope>
    <source>
        <strain evidence="2">MSr11367</strain>
    </source>
</reference>
<evidence type="ECO:0000313" key="3">
    <source>
        <dbReference type="Proteomes" id="UP001374803"/>
    </source>
</evidence>
<proteinExistence type="predicted"/>
<protein>
    <submittedName>
        <fullName evidence="2">Uncharacterized protein</fullName>
    </submittedName>
</protein>
<dbReference type="EMBL" id="CP089983">
    <property type="protein sequence ID" value="WXB04015.1"/>
    <property type="molecule type" value="Genomic_DNA"/>
</dbReference>
<dbReference type="Proteomes" id="UP001374803">
    <property type="component" value="Chromosome"/>
</dbReference>
<gene>
    <name evidence="2" type="ORF">LVJ94_44805</name>
</gene>
<sequence length="76" mass="8163">MGMLFLLGIIALAAVVGAVIAVVVLAGRQAKEEQTPESEPTDFVAPSSDGRFTWRQVDESTAEFKARAARERGQSK</sequence>